<evidence type="ECO:0000313" key="1">
    <source>
        <dbReference type="EMBL" id="GFY16899.1"/>
    </source>
</evidence>
<protein>
    <submittedName>
        <fullName evidence="1">Transposable element Tcb2 transposase</fullName>
    </submittedName>
</protein>
<sequence>MSVRDDRHLLCMAVNDRAASYRQLATSWSTATGIPGAIFQQNNAHQHAEKTVLDFCSAEQMQLLPWRAYLLDMSPIERVWGLVGWRLALDLSPAAL</sequence>
<dbReference type="GO" id="GO:0003676">
    <property type="term" value="F:nucleic acid binding"/>
    <property type="evidence" value="ECO:0007669"/>
    <property type="project" value="InterPro"/>
</dbReference>
<dbReference type="InterPro" id="IPR036397">
    <property type="entry name" value="RNaseH_sf"/>
</dbReference>
<dbReference type="AlphaFoldDB" id="A0A8X6VQ94"/>
<organism evidence="1 2">
    <name type="scientific">Trichonephila clavipes</name>
    <name type="common">Golden silk orbweaver</name>
    <name type="synonym">Nephila clavipes</name>
    <dbReference type="NCBI Taxonomy" id="2585209"/>
    <lineage>
        <taxon>Eukaryota</taxon>
        <taxon>Metazoa</taxon>
        <taxon>Ecdysozoa</taxon>
        <taxon>Arthropoda</taxon>
        <taxon>Chelicerata</taxon>
        <taxon>Arachnida</taxon>
        <taxon>Araneae</taxon>
        <taxon>Araneomorphae</taxon>
        <taxon>Entelegynae</taxon>
        <taxon>Araneoidea</taxon>
        <taxon>Nephilidae</taxon>
        <taxon>Trichonephila</taxon>
    </lineage>
</organism>
<dbReference type="EMBL" id="BMAU01021342">
    <property type="protein sequence ID" value="GFY16899.1"/>
    <property type="molecule type" value="Genomic_DNA"/>
</dbReference>
<gene>
    <name evidence="1" type="primary">NCL1_51506</name>
    <name evidence="1" type="ORF">TNCV_3689571</name>
</gene>
<accession>A0A8X6VQ94</accession>
<evidence type="ECO:0000313" key="2">
    <source>
        <dbReference type="Proteomes" id="UP000887159"/>
    </source>
</evidence>
<dbReference type="Gene3D" id="3.30.420.10">
    <property type="entry name" value="Ribonuclease H-like superfamily/Ribonuclease H"/>
    <property type="match status" value="1"/>
</dbReference>
<dbReference type="Proteomes" id="UP000887159">
    <property type="component" value="Unassembled WGS sequence"/>
</dbReference>
<name>A0A8X6VQ94_TRICX</name>
<comment type="caution">
    <text evidence="1">The sequence shown here is derived from an EMBL/GenBank/DDBJ whole genome shotgun (WGS) entry which is preliminary data.</text>
</comment>
<reference evidence="1" key="1">
    <citation type="submission" date="2020-08" db="EMBL/GenBank/DDBJ databases">
        <title>Multicomponent nature underlies the extraordinary mechanical properties of spider dragline silk.</title>
        <authorList>
            <person name="Kono N."/>
            <person name="Nakamura H."/>
            <person name="Mori M."/>
            <person name="Yoshida Y."/>
            <person name="Ohtoshi R."/>
            <person name="Malay A.D."/>
            <person name="Moran D.A.P."/>
            <person name="Tomita M."/>
            <person name="Numata K."/>
            <person name="Arakawa K."/>
        </authorList>
    </citation>
    <scope>NUCLEOTIDE SEQUENCE</scope>
</reference>
<proteinExistence type="predicted"/>
<keyword evidence="2" id="KW-1185">Reference proteome</keyword>